<proteinExistence type="predicted"/>
<keyword evidence="2" id="KW-1185">Reference proteome</keyword>
<feature type="region of interest" description="Disordered" evidence="1">
    <location>
        <begin position="1"/>
        <end position="43"/>
    </location>
</feature>
<dbReference type="AlphaFoldDB" id="A0A915J140"/>
<evidence type="ECO:0000313" key="3">
    <source>
        <dbReference type="WBParaSite" id="nRc.2.0.1.t19623-RA"/>
    </source>
</evidence>
<evidence type="ECO:0000313" key="2">
    <source>
        <dbReference type="Proteomes" id="UP000887565"/>
    </source>
</evidence>
<dbReference type="Proteomes" id="UP000887565">
    <property type="component" value="Unplaced"/>
</dbReference>
<protein>
    <submittedName>
        <fullName evidence="3">Uncharacterized protein</fullName>
    </submittedName>
</protein>
<organism evidence="2 3">
    <name type="scientific">Romanomermis culicivorax</name>
    <name type="common">Nematode worm</name>
    <dbReference type="NCBI Taxonomy" id="13658"/>
    <lineage>
        <taxon>Eukaryota</taxon>
        <taxon>Metazoa</taxon>
        <taxon>Ecdysozoa</taxon>
        <taxon>Nematoda</taxon>
        <taxon>Enoplea</taxon>
        <taxon>Dorylaimia</taxon>
        <taxon>Mermithida</taxon>
        <taxon>Mermithoidea</taxon>
        <taxon>Mermithidae</taxon>
        <taxon>Romanomermis</taxon>
    </lineage>
</organism>
<accession>A0A915J140</accession>
<reference evidence="3" key="1">
    <citation type="submission" date="2022-11" db="UniProtKB">
        <authorList>
            <consortium name="WormBaseParasite"/>
        </authorList>
    </citation>
    <scope>IDENTIFICATION</scope>
</reference>
<evidence type="ECO:0000256" key="1">
    <source>
        <dbReference type="SAM" id="MobiDB-lite"/>
    </source>
</evidence>
<dbReference type="WBParaSite" id="nRc.2.0.1.t19623-RA">
    <property type="protein sequence ID" value="nRc.2.0.1.t19623-RA"/>
    <property type="gene ID" value="nRc.2.0.1.g19623"/>
</dbReference>
<sequence>MDVRETNRKQRYKGSKLAERGSTAIKQYQRTKCGPQRPLQKGN</sequence>
<name>A0A915J140_ROMCU</name>